<protein>
    <submittedName>
        <fullName evidence="2">TRAP transporter solute receptor, TAXI family</fullName>
    </submittedName>
</protein>
<feature type="region of interest" description="Disordered" evidence="1">
    <location>
        <begin position="39"/>
        <end position="76"/>
    </location>
</feature>
<accession>A0ABC9TR30</accession>
<proteinExistence type="predicted"/>
<dbReference type="Proteomes" id="UP000016491">
    <property type="component" value="Unassembled WGS sequence"/>
</dbReference>
<organism evidence="2 3">
    <name type="scientific">[Clostridium] symbiosum ATCC 14940</name>
    <dbReference type="NCBI Taxonomy" id="411472"/>
    <lineage>
        <taxon>Bacteria</taxon>
        <taxon>Bacillati</taxon>
        <taxon>Bacillota</taxon>
        <taxon>Clostridia</taxon>
        <taxon>Lachnospirales</taxon>
        <taxon>Lachnospiraceae</taxon>
        <taxon>Otoolea</taxon>
    </lineage>
</organism>
<reference evidence="2 3" key="1">
    <citation type="submission" date="2013-07" db="EMBL/GenBank/DDBJ databases">
        <authorList>
            <person name="Weinstock G."/>
            <person name="Sodergren E."/>
            <person name="Wylie T."/>
            <person name="Fulton L."/>
            <person name="Fulton R."/>
            <person name="Fronick C."/>
            <person name="O'Laughlin M."/>
            <person name="Godfrey J."/>
            <person name="Miner T."/>
            <person name="Herter B."/>
            <person name="Appelbaum E."/>
            <person name="Cordes M."/>
            <person name="Lek S."/>
            <person name="Wollam A."/>
            <person name="Pepin K.H."/>
            <person name="Palsikar V.B."/>
            <person name="Mitreva M."/>
            <person name="Wilson R.K."/>
        </authorList>
    </citation>
    <scope>NUCLEOTIDE SEQUENCE [LARGE SCALE GENOMIC DNA]</scope>
    <source>
        <strain evidence="2 3">ATCC 14940</strain>
    </source>
</reference>
<name>A0ABC9TR30_CLOSY</name>
<dbReference type="Gene3D" id="3.40.190.10">
    <property type="entry name" value="Periplasmic binding protein-like II"/>
    <property type="match status" value="2"/>
</dbReference>
<dbReference type="Pfam" id="PF16868">
    <property type="entry name" value="NMT1_3"/>
    <property type="match status" value="1"/>
</dbReference>
<dbReference type="EMBL" id="AWSU01000378">
    <property type="protein sequence ID" value="ERI73672.1"/>
    <property type="molecule type" value="Genomic_DNA"/>
</dbReference>
<dbReference type="PANTHER" id="PTHR42941">
    <property type="entry name" value="SLL1037 PROTEIN"/>
    <property type="match status" value="1"/>
</dbReference>
<evidence type="ECO:0000256" key="1">
    <source>
        <dbReference type="SAM" id="MobiDB-lite"/>
    </source>
</evidence>
<gene>
    <name evidence="2" type="ORF">CLOSYM_04740</name>
</gene>
<dbReference type="PANTHER" id="PTHR42941:SF1">
    <property type="entry name" value="SLL1037 PROTEIN"/>
    <property type="match status" value="1"/>
</dbReference>
<dbReference type="NCBIfam" id="TIGR02122">
    <property type="entry name" value="TRAP_TAXI"/>
    <property type="match status" value="1"/>
</dbReference>
<dbReference type="InterPro" id="IPR011852">
    <property type="entry name" value="TRAP_TAXI"/>
</dbReference>
<comment type="caution">
    <text evidence="2">The sequence shown here is derived from an EMBL/GenBank/DDBJ whole genome shotgun (WGS) entry which is preliminary data.</text>
</comment>
<dbReference type="SUPFAM" id="SSF53850">
    <property type="entry name" value="Periplasmic binding protein-like II"/>
    <property type="match status" value="1"/>
</dbReference>
<keyword evidence="2" id="KW-0675">Receptor</keyword>
<dbReference type="AlphaFoldDB" id="A0ABC9TR30"/>
<feature type="compositionally biased region" description="Low complexity" evidence="1">
    <location>
        <begin position="60"/>
        <end position="71"/>
    </location>
</feature>
<evidence type="ECO:0000313" key="2">
    <source>
        <dbReference type="EMBL" id="ERI73672.1"/>
    </source>
</evidence>
<sequence length="373" mass="38252">MKGCLIIHLREELSMKKKLALVLAAAMVMGTVLTGCSSGGGSTQAAAPEATEAPKEAETEGGAAESEAAGTVKGGMEGGTSLNFTTGGDQGTYYGFGGVLSGKIGESTSTKVTAITSGGSQANIEAMDAGDAQLGFVQSDVMAYAYNGTNLFEEYGKVENFSTVAALYMEQVQIVTLDPNIKSVADLAGKNVSVGAAGSGVYYNAVDVLGAYGLDIEKDIKPTYQSFGDSAEALQDGKIDAAFVVAGAPTTAITSLAATKDVYLVGLDDEHMNALIESSPYYSENVIPASAYGTDGDVTTVAVGAVVIARDDVSEADVYNFLYGIFENLDAITAAHAKGAELSLEFASSVTAVPYHPGAAKYFAEKGITVPTK</sequence>
<evidence type="ECO:0000313" key="3">
    <source>
        <dbReference type="Proteomes" id="UP000016491"/>
    </source>
</evidence>